<dbReference type="InterPro" id="IPR017255">
    <property type="entry name" value="AcTrfase_GNAT_prd"/>
</dbReference>
<dbReference type="PANTHER" id="PTHR10545">
    <property type="entry name" value="DIAMINE N-ACETYLTRANSFERASE"/>
    <property type="match status" value="1"/>
</dbReference>
<keyword evidence="1" id="KW-0808">Transferase</keyword>
<accession>A0ABN0RJC9</accession>
<dbReference type="SUPFAM" id="SSF55729">
    <property type="entry name" value="Acyl-CoA N-acyltransferases (Nat)"/>
    <property type="match status" value="1"/>
</dbReference>
<proteinExistence type="predicted"/>
<evidence type="ECO:0000259" key="3">
    <source>
        <dbReference type="PROSITE" id="PS51186"/>
    </source>
</evidence>
<dbReference type="Gene3D" id="3.40.630.30">
    <property type="match status" value="1"/>
</dbReference>
<evidence type="ECO:0000313" key="5">
    <source>
        <dbReference type="Proteomes" id="UP000019275"/>
    </source>
</evidence>
<evidence type="ECO:0000313" key="4">
    <source>
        <dbReference type="EMBL" id="EWH09665.1"/>
    </source>
</evidence>
<dbReference type="Pfam" id="PF00583">
    <property type="entry name" value="Acetyltransf_1"/>
    <property type="match status" value="1"/>
</dbReference>
<dbReference type="PANTHER" id="PTHR10545:SF29">
    <property type="entry name" value="GH14572P-RELATED"/>
    <property type="match status" value="1"/>
</dbReference>
<reference evidence="4 5" key="1">
    <citation type="journal article" date="2014" name="Genome Announc.">
        <title>Draft Genome Sequence of the Carrageenan-Degrading Bacterium Cellulophaga sp. Strain KL-A, Isolated from Decaying Marine Algae.</title>
        <authorList>
            <person name="Shan D."/>
            <person name="Ying J."/>
            <person name="Li X."/>
            <person name="Gao Z."/>
            <person name="Wei G."/>
            <person name="Shao Z."/>
        </authorList>
    </citation>
    <scope>NUCLEOTIDE SEQUENCE [LARGE SCALE GENOMIC DNA]</scope>
    <source>
        <strain evidence="4 5">KL-A</strain>
    </source>
</reference>
<sequence length="160" mass="19033">MLNPCRMEIRFAEQKDLPQIIDLCKEHAEYEQADYERKNKSELLYKFLFGHNPCLKCLVVEQENLIVGYATFMKQFSTWETEFYIYLDCLFLKENTRGNGVGRLLMEKIKSYAKNQKCSIIQWQTPDFNKKAIDFYRKIGVISKSKERFIWTIESGKASR</sequence>
<dbReference type="InterPro" id="IPR000182">
    <property type="entry name" value="GNAT_dom"/>
</dbReference>
<dbReference type="Proteomes" id="UP000019275">
    <property type="component" value="Unassembled WGS sequence"/>
</dbReference>
<dbReference type="InterPro" id="IPR016181">
    <property type="entry name" value="Acyl_CoA_acyltransferase"/>
</dbReference>
<dbReference type="CDD" id="cd04301">
    <property type="entry name" value="NAT_SF"/>
    <property type="match status" value="1"/>
</dbReference>
<comment type="caution">
    <text evidence="4">The sequence shown here is derived from an EMBL/GenBank/DDBJ whole genome shotgun (WGS) entry which is preliminary data.</text>
</comment>
<gene>
    <name evidence="4" type="ORF">KLA_17179</name>
</gene>
<name>A0ABN0RJC9_9FLAO</name>
<evidence type="ECO:0000256" key="2">
    <source>
        <dbReference type="ARBA" id="ARBA00023315"/>
    </source>
</evidence>
<dbReference type="EMBL" id="ARZX01000055">
    <property type="protein sequence ID" value="EWH09665.1"/>
    <property type="molecule type" value="Genomic_DNA"/>
</dbReference>
<dbReference type="PROSITE" id="PS51186">
    <property type="entry name" value="GNAT"/>
    <property type="match status" value="1"/>
</dbReference>
<keyword evidence="2" id="KW-0012">Acyltransferase</keyword>
<feature type="domain" description="N-acetyltransferase" evidence="3">
    <location>
        <begin position="7"/>
        <end position="160"/>
    </location>
</feature>
<dbReference type="PIRSF" id="PIRSF037663">
    <property type="entry name" value="Acetyltransf_GNAT_prd"/>
    <property type="match status" value="1"/>
</dbReference>
<organism evidence="4 5">
    <name type="scientific">Cellulophaga geojensis KL-A</name>
    <dbReference type="NCBI Taxonomy" id="1328323"/>
    <lineage>
        <taxon>Bacteria</taxon>
        <taxon>Pseudomonadati</taxon>
        <taxon>Bacteroidota</taxon>
        <taxon>Flavobacteriia</taxon>
        <taxon>Flavobacteriales</taxon>
        <taxon>Flavobacteriaceae</taxon>
        <taxon>Cellulophaga</taxon>
    </lineage>
</organism>
<dbReference type="InterPro" id="IPR051016">
    <property type="entry name" value="Diverse_Substrate_AcTransf"/>
</dbReference>
<evidence type="ECO:0000256" key="1">
    <source>
        <dbReference type="ARBA" id="ARBA00022679"/>
    </source>
</evidence>
<protein>
    <submittedName>
        <fullName evidence="4">N-acetyltransferase GCN5</fullName>
    </submittedName>
</protein>
<keyword evidence="5" id="KW-1185">Reference proteome</keyword>